<evidence type="ECO:0000313" key="19">
    <source>
        <dbReference type="Proteomes" id="UP000472267"/>
    </source>
</evidence>
<dbReference type="OMA" id="NGDSPGX"/>
<feature type="region of interest" description="Disordered" evidence="14">
    <location>
        <begin position="1086"/>
        <end position="1139"/>
    </location>
</feature>
<sequence>MMLWLWLLLLSKLRQVDSAQSNERRVVAHIPGDIIIGALFSVHHQPPADKVHERKCGAVREQYGIQRVEAMMHTLDRINADPYILPNISLGCEIRDSCWNSAVALEQSIEFIRDSLVSSDEAEEWGGGGCADPAATPMRGKKPIVGLIGPGSSSVAIQVQNLLQLFNIPQIAYSATSMDLSDKSLYKYFMRVVPSDAQQARAMVDIVKRYNWSYVSAIHTEGNYGESGMEAFKDMAAKEGICIAHSGKIWSNAGEQSFDRLLERLRAHLPKARVVACFCEGMTVRNILMAMRRQGLVGEFLLIGSDGWADRYDVTDGYVKEAAGGITIKLQSADVKWFDEYYLKLRPENNLRNPWFPEFWQHRFLCRLKGHPQESSKYNRTCGKRESLRQQYAQDTKMGFVINAIYSMAYGLHNMQRPVFAFFCCLFLCGILFDENGDSPGRYEIMNFKKMGKDYFDYINVGSWDNSGLKIDDDEIWPNKDSMIKSVCSEPCDKGQIKVIRKGEVSCCWTCTPCKENEFVFDEYTCRACELGSWPNDGLTGCDPIPVEYLRWGDPEPIAAVVFACLGLLATFFVTAVFIRFRDTPVVKSSSRELCYIILAGICLGYLCTFSLIAKPHVIHCYLQRLGIGLSPAMSYSALVTKTNRIARILAGSKKKICTKKPRFMSACAQLIIAFLLILLQLGIIVALFLMEPPEVIHDYPSIRQVNLICNTTNLGVVTPLGYNGLLILSCTFYAFKTRNVPANFNEAKYIAFTMYTTCIIWLAFVPIYFGSNYKIITMCFSVSLSATVALCCMFVPKVYIILAKPERNVRSAFTTSTVVRMHVGDGKSSSAASRSSSLVNLWKRRGSTAETLSSNGKSVSWAQAERSTSRGNHLWQRLSFHIKKKENNQTAVIKPFSKTSESERFCGGANLTDKTLYELSEAEERYSITYRPQTPSPISTVSQRIGASLAEEAQMASIPKYSSSICSGGSGSSCGALMAQISCVVNRFTANISELNSMMLSSSPTHTHKHTPPSPHPPDPYLLPRELQMPPTLTTYADVQPLPPVESGLASPSVSPMRGGLLTCLADSPLRRAELEEELIALTPPSPFRDSLASSSGSPVSETGLCLPPVPSHPPPSPPSPRYSRLTLRNYSQSSSSL</sequence>
<evidence type="ECO:0000256" key="10">
    <source>
        <dbReference type="ARBA" id="ARBA00023157"/>
    </source>
</evidence>
<evidence type="ECO:0000256" key="12">
    <source>
        <dbReference type="ARBA" id="ARBA00023180"/>
    </source>
</evidence>
<keyword evidence="5 15" id="KW-0812">Transmembrane</keyword>
<dbReference type="CDD" id="cd06374">
    <property type="entry name" value="PBP1_mGluR_groupI"/>
    <property type="match status" value="1"/>
</dbReference>
<dbReference type="GO" id="GO:0008066">
    <property type="term" value="F:glutamate receptor activity"/>
    <property type="evidence" value="ECO:0007669"/>
    <property type="project" value="UniProtKB-ARBA"/>
</dbReference>
<evidence type="ECO:0000256" key="11">
    <source>
        <dbReference type="ARBA" id="ARBA00023170"/>
    </source>
</evidence>
<comment type="similarity">
    <text evidence="2">Belongs to the G-protein coupled receptor 3 family.</text>
</comment>
<dbReference type="InterPro" id="IPR000337">
    <property type="entry name" value="GPCR_3"/>
</dbReference>
<dbReference type="PANTHER" id="PTHR24060">
    <property type="entry name" value="METABOTROPIC GLUTAMATE RECEPTOR"/>
    <property type="match status" value="1"/>
</dbReference>
<dbReference type="InterPro" id="IPR050726">
    <property type="entry name" value="mGluR"/>
</dbReference>
<feature type="domain" description="G-protein coupled receptors family 3 profile" evidence="17">
    <location>
        <begin position="556"/>
        <end position="818"/>
    </location>
</feature>
<keyword evidence="19" id="KW-1185">Reference proteome</keyword>
<dbReference type="Pfam" id="PF00003">
    <property type="entry name" value="7tm_3"/>
    <property type="match status" value="1"/>
</dbReference>
<evidence type="ECO:0000256" key="6">
    <source>
        <dbReference type="ARBA" id="ARBA00022729"/>
    </source>
</evidence>
<dbReference type="InterPro" id="IPR001828">
    <property type="entry name" value="ANF_lig-bd_rcpt"/>
</dbReference>
<keyword evidence="13" id="KW-0807">Transducer</keyword>
<feature type="transmembrane region" description="Helical" evidence="15">
    <location>
        <begin position="558"/>
        <end position="581"/>
    </location>
</feature>
<evidence type="ECO:0000259" key="17">
    <source>
        <dbReference type="PROSITE" id="PS50259"/>
    </source>
</evidence>
<reference evidence="18" key="1">
    <citation type="submission" date="2019-06" db="EMBL/GenBank/DDBJ databases">
        <authorList>
            <consortium name="Wellcome Sanger Institute Data Sharing"/>
        </authorList>
    </citation>
    <scope>NUCLEOTIDE SEQUENCE [LARGE SCALE GENOMIC DNA]</scope>
</reference>
<dbReference type="PROSITE" id="PS00979">
    <property type="entry name" value="G_PROTEIN_RECEP_F3_1"/>
    <property type="match status" value="1"/>
</dbReference>
<keyword evidence="6 16" id="KW-0732">Signal</keyword>
<keyword evidence="3" id="KW-1003">Cell membrane</keyword>
<dbReference type="Pfam" id="PF01094">
    <property type="entry name" value="ANF_receptor"/>
    <property type="match status" value="1"/>
</dbReference>
<evidence type="ECO:0000256" key="16">
    <source>
        <dbReference type="SAM" id="SignalP"/>
    </source>
</evidence>
<feature type="compositionally biased region" description="Polar residues" evidence="14">
    <location>
        <begin position="1128"/>
        <end position="1139"/>
    </location>
</feature>
<keyword evidence="7 15" id="KW-1133">Transmembrane helix</keyword>
<evidence type="ECO:0000256" key="5">
    <source>
        <dbReference type="ARBA" id="ARBA00022692"/>
    </source>
</evidence>
<evidence type="ECO:0000256" key="9">
    <source>
        <dbReference type="ARBA" id="ARBA00023136"/>
    </source>
</evidence>
<dbReference type="InterPro" id="IPR028082">
    <property type="entry name" value="Peripla_BP_I"/>
</dbReference>
<dbReference type="PROSITE" id="PS00981">
    <property type="entry name" value="G_PROTEIN_RECEP_F3_3"/>
    <property type="match status" value="1"/>
</dbReference>
<reference evidence="18" key="3">
    <citation type="submission" date="2025-09" db="UniProtKB">
        <authorList>
            <consortium name="Ensembl"/>
        </authorList>
    </citation>
    <scope>IDENTIFICATION</scope>
</reference>
<evidence type="ECO:0000256" key="1">
    <source>
        <dbReference type="ARBA" id="ARBA00004651"/>
    </source>
</evidence>
<feature type="transmembrane region" description="Helical" evidence="15">
    <location>
        <begin position="717"/>
        <end position="736"/>
    </location>
</feature>
<dbReference type="InterPro" id="IPR017978">
    <property type="entry name" value="GPCR_3_C"/>
</dbReference>
<dbReference type="Gene3D" id="2.10.50.30">
    <property type="entry name" value="GPCR, family 3, nine cysteines domain"/>
    <property type="match status" value="1"/>
</dbReference>
<evidence type="ECO:0000256" key="4">
    <source>
        <dbReference type="ARBA" id="ARBA00022553"/>
    </source>
</evidence>
<feature type="region of interest" description="Disordered" evidence="14">
    <location>
        <begin position="1001"/>
        <end position="1022"/>
    </location>
</feature>
<dbReference type="PRINTS" id="PR01055">
    <property type="entry name" value="MTABOTROPC5R"/>
</dbReference>
<feature type="transmembrane region" description="Helical" evidence="15">
    <location>
        <begin position="748"/>
        <end position="770"/>
    </location>
</feature>
<keyword evidence="12" id="KW-0325">Glycoprotein</keyword>
<dbReference type="AlphaFoldDB" id="A0A672FRU3"/>
<evidence type="ECO:0000256" key="8">
    <source>
        <dbReference type="ARBA" id="ARBA00023040"/>
    </source>
</evidence>
<dbReference type="FunFam" id="3.40.50.2300:FF:000035">
    <property type="entry name" value="metabotropic glutamate receptor 1 isoform X1"/>
    <property type="match status" value="1"/>
</dbReference>
<feature type="transmembrane region" description="Helical" evidence="15">
    <location>
        <begin position="776"/>
        <end position="803"/>
    </location>
</feature>
<feature type="compositionally biased region" description="Pro residues" evidence="14">
    <location>
        <begin position="1013"/>
        <end position="1022"/>
    </location>
</feature>
<dbReference type="InterPro" id="IPR000202">
    <property type="entry name" value="GPCR_3_mGluR5"/>
</dbReference>
<comment type="subcellular location">
    <subcellularLocation>
        <location evidence="1">Cell membrane</location>
        <topology evidence="1">Multi-pass membrane protein</topology>
    </subcellularLocation>
</comment>
<dbReference type="PROSITE" id="PS00980">
    <property type="entry name" value="G_PROTEIN_RECEP_F3_2"/>
    <property type="match status" value="1"/>
</dbReference>
<dbReference type="SMART" id="SM01229">
    <property type="entry name" value="GluR_Homer-bdg"/>
    <property type="match status" value="1"/>
</dbReference>
<reference evidence="18" key="2">
    <citation type="submission" date="2025-08" db="UniProtKB">
        <authorList>
            <consortium name="Ensembl"/>
        </authorList>
    </citation>
    <scope>IDENTIFICATION</scope>
</reference>
<dbReference type="PRINTS" id="PR00248">
    <property type="entry name" value="GPCRMGR"/>
</dbReference>
<evidence type="ECO:0000256" key="3">
    <source>
        <dbReference type="ARBA" id="ARBA00022475"/>
    </source>
</evidence>
<evidence type="ECO:0000313" key="18">
    <source>
        <dbReference type="Ensembl" id="ENSSFAP00005009601.1"/>
    </source>
</evidence>
<dbReference type="Pfam" id="PF10606">
    <property type="entry name" value="GluR_Homer-bdg"/>
    <property type="match status" value="1"/>
</dbReference>
<dbReference type="InterPro" id="IPR019588">
    <property type="entry name" value="Metabotropic_Glu_rcpt_Homer-bd"/>
</dbReference>
<dbReference type="InParanoid" id="A0A672FRU3"/>
<feature type="signal peptide" evidence="16">
    <location>
        <begin position="1"/>
        <end position="18"/>
    </location>
</feature>
<keyword evidence="9 15" id="KW-0472">Membrane</keyword>
<evidence type="ECO:0000256" key="2">
    <source>
        <dbReference type="ARBA" id="ARBA00007242"/>
    </source>
</evidence>
<evidence type="ECO:0000256" key="7">
    <source>
        <dbReference type="ARBA" id="ARBA00022989"/>
    </source>
</evidence>
<keyword evidence="11" id="KW-0675">Receptor</keyword>
<feature type="transmembrane region" description="Helical" evidence="15">
    <location>
        <begin position="664"/>
        <end position="691"/>
    </location>
</feature>
<feature type="compositionally biased region" description="Polar residues" evidence="14">
    <location>
        <begin position="1093"/>
        <end position="1102"/>
    </location>
</feature>
<accession>A0A672FRU3</accession>
<name>A0A672FRU3_SALFA</name>
<dbReference type="Gene3D" id="3.40.50.2300">
    <property type="match status" value="3"/>
</dbReference>
<dbReference type="InterPro" id="IPR038550">
    <property type="entry name" value="GPCR_3_9-Cys_sf"/>
</dbReference>
<dbReference type="FunFam" id="3.40.50.2300:FF:000219">
    <property type="entry name" value="Glutamate metabotropic receptor 5"/>
    <property type="match status" value="1"/>
</dbReference>
<dbReference type="Proteomes" id="UP000472267">
    <property type="component" value="Chromosome 14"/>
</dbReference>
<keyword evidence="10" id="KW-1015">Disulfide bond</keyword>
<dbReference type="PROSITE" id="PS50259">
    <property type="entry name" value="G_PROTEIN_RECEP_F3_4"/>
    <property type="match status" value="1"/>
</dbReference>
<feature type="compositionally biased region" description="Pro residues" evidence="14">
    <location>
        <begin position="1109"/>
        <end position="1122"/>
    </location>
</feature>
<dbReference type="CDD" id="cd15450">
    <property type="entry name" value="7tmC_mGluR5"/>
    <property type="match status" value="1"/>
</dbReference>
<feature type="chain" id="PRO_5025560918" evidence="16">
    <location>
        <begin position="19"/>
        <end position="1139"/>
    </location>
</feature>
<dbReference type="InterPro" id="IPR000162">
    <property type="entry name" value="GPCR_3_mtglu_rcpt"/>
</dbReference>
<dbReference type="SUPFAM" id="SSF53822">
    <property type="entry name" value="Periplasmic binding protein-like I"/>
    <property type="match status" value="1"/>
</dbReference>
<dbReference type="GO" id="GO:0005886">
    <property type="term" value="C:plasma membrane"/>
    <property type="evidence" value="ECO:0007669"/>
    <property type="project" value="UniProtKB-SubCell"/>
</dbReference>
<dbReference type="Ensembl" id="ENSSFAT00005010044.1">
    <property type="protein sequence ID" value="ENSSFAP00005009601.1"/>
    <property type="gene ID" value="ENSSFAG00005005257.1"/>
</dbReference>
<evidence type="ECO:0000256" key="15">
    <source>
        <dbReference type="SAM" id="Phobius"/>
    </source>
</evidence>
<dbReference type="GO" id="GO:0004930">
    <property type="term" value="F:G protein-coupled receptor activity"/>
    <property type="evidence" value="ECO:0007669"/>
    <property type="project" value="UniProtKB-KW"/>
</dbReference>
<proteinExistence type="inferred from homology"/>
<organism evidence="18 19">
    <name type="scientific">Salarias fasciatus</name>
    <name type="common">Jewelled blenny</name>
    <name type="synonym">Blennius fasciatus</name>
    <dbReference type="NCBI Taxonomy" id="181472"/>
    <lineage>
        <taxon>Eukaryota</taxon>
        <taxon>Metazoa</taxon>
        <taxon>Chordata</taxon>
        <taxon>Craniata</taxon>
        <taxon>Vertebrata</taxon>
        <taxon>Euteleostomi</taxon>
        <taxon>Actinopterygii</taxon>
        <taxon>Neopterygii</taxon>
        <taxon>Teleostei</taxon>
        <taxon>Neoteleostei</taxon>
        <taxon>Acanthomorphata</taxon>
        <taxon>Ovalentaria</taxon>
        <taxon>Blenniimorphae</taxon>
        <taxon>Blenniiformes</taxon>
        <taxon>Blennioidei</taxon>
        <taxon>Blenniidae</taxon>
        <taxon>Salariinae</taxon>
        <taxon>Salarias</taxon>
    </lineage>
</organism>
<protein>
    <submittedName>
        <fullName evidence="18">Glutamate receptor, metabotropic 5b</fullName>
    </submittedName>
</protein>
<dbReference type="InterPro" id="IPR017979">
    <property type="entry name" value="GPCR_3_CS"/>
</dbReference>
<feature type="transmembrane region" description="Helical" evidence="15">
    <location>
        <begin position="593"/>
        <end position="614"/>
    </location>
</feature>
<dbReference type="GO" id="GO:0007206">
    <property type="term" value="P:phospholipase C-activating G protein-coupled glutamate receptor signaling pathway"/>
    <property type="evidence" value="ECO:0007669"/>
    <property type="project" value="UniProtKB-ARBA"/>
</dbReference>
<dbReference type="PRINTS" id="PR00593">
    <property type="entry name" value="MTABOTROPICR"/>
</dbReference>
<gene>
    <name evidence="18" type="primary">grm5b</name>
</gene>
<evidence type="ECO:0000256" key="14">
    <source>
        <dbReference type="SAM" id="MobiDB-lite"/>
    </source>
</evidence>
<dbReference type="Pfam" id="PF07562">
    <property type="entry name" value="NCD3G"/>
    <property type="match status" value="1"/>
</dbReference>
<dbReference type="InterPro" id="IPR011500">
    <property type="entry name" value="GPCR_3_9-Cys_dom"/>
</dbReference>
<dbReference type="FunFam" id="2.10.50.30:FF:000001">
    <property type="entry name" value="metabotropic glutamate receptor 1"/>
    <property type="match status" value="1"/>
</dbReference>
<keyword evidence="8" id="KW-0297">G-protein coupled receptor</keyword>
<keyword evidence="4" id="KW-0597">Phosphoprotein</keyword>
<evidence type="ECO:0000256" key="13">
    <source>
        <dbReference type="ARBA" id="ARBA00023224"/>
    </source>
</evidence>